<feature type="signal peptide" evidence="1">
    <location>
        <begin position="1"/>
        <end position="26"/>
    </location>
</feature>
<dbReference type="RefSeq" id="WP_188516740.1">
    <property type="nucleotide sequence ID" value="NZ_BMES01000001.1"/>
</dbReference>
<evidence type="ECO:0000313" key="4">
    <source>
        <dbReference type="Proteomes" id="UP000603912"/>
    </source>
</evidence>
<dbReference type="Proteomes" id="UP000603912">
    <property type="component" value="Unassembled WGS sequence"/>
</dbReference>
<dbReference type="SUPFAM" id="SSF51445">
    <property type="entry name" value="(Trans)glycosidases"/>
    <property type="match status" value="1"/>
</dbReference>
<dbReference type="Gene3D" id="1.10.3130.20">
    <property type="entry name" value="Phycobilisome linker domain"/>
    <property type="match status" value="1"/>
</dbReference>
<gene>
    <name evidence="3" type="ORF">GCM10007036_11730</name>
</gene>
<evidence type="ECO:0000256" key="1">
    <source>
        <dbReference type="SAM" id="SignalP"/>
    </source>
</evidence>
<reference evidence="3" key="2">
    <citation type="submission" date="2020-09" db="EMBL/GenBank/DDBJ databases">
        <authorList>
            <person name="Sun Q."/>
            <person name="Zhou Y."/>
        </authorList>
    </citation>
    <scope>NUCLEOTIDE SEQUENCE</scope>
    <source>
        <strain evidence="3">CGMCC 1.12214</strain>
    </source>
</reference>
<dbReference type="Gene3D" id="3.20.20.80">
    <property type="entry name" value="Glycosidases"/>
    <property type="match status" value="1"/>
</dbReference>
<evidence type="ECO:0000313" key="3">
    <source>
        <dbReference type="EMBL" id="GGH13274.1"/>
    </source>
</evidence>
<feature type="domain" description="DUF4214" evidence="2">
    <location>
        <begin position="415"/>
        <end position="482"/>
    </location>
</feature>
<dbReference type="InterPro" id="IPR025282">
    <property type="entry name" value="DUF4214"/>
</dbReference>
<feature type="chain" id="PRO_5036834347" description="DUF4214 domain-containing protein" evidence="1">
    <location>
        <begin position="27"/>
        <end position="638"/>
    </location>
</feature>
<sequence length="638" mass="70814">MRLIERLRACGLIACLSLLPSVAAIAAEPGKVAWGVNGHPLVSYPGVPLQNQIDLIVDAGLKSYRVNIEALSSADTLGQLIALGKAQGVTILPVLTPKVDMDLMTEQELRKASYDLAKGLVSRFKEDIPVWELGNEMENYAILKPCEFRDNGVRYGCQFGAPGGTEALDYYGPRWAKVVAVLKGLSEGAREADPKARRAMGTAGWGHIAPFERMKNDGVEWDISVWHMYGQDPEWAFKILATYGRPIWVTEINHPNGSMKSEAEQADGLRRWMHRIDELAPAYRVEAAHLYELLDEPYWAPSYEAYMGLVTLRPSGDGKWRTGKAKLAYLAVREILTGRPPHLPAPTAATADIQLPRRACELERMRSGPIQTVRQRVTYVYCLALGRLPDGAGLEGWTVKLRAEPTALRPMLMDMLRSEEFQTRYQEASASEETYVGMMYRLLLDRDADAGATTYIRALESGDLSRTAFIRGLLLSEEFKTRHAGLTEGASWGPALDNDVAAQLSRWRDCDLAEIGRRPKQPQTQVEYAYCLVLGRRPDDFGLKGYSEKVAAGMKPMEIVKSLTESDEFKNKVDALDLDPPGLVRFLGFLVYGAEPDQTTARALTDKLTNDKATRLEVAQTLMAAPDFQKGNVALFAK</sequence>
<dbReference type="AlphaFoldDB" id="A0A917MG79"/>
<feature type="domain" description="DUF4214" evidence="2">
    <location>
        <begin position="526"/>
        <end position="572"/>
    </location>
</feature>
<organism evidence="3 4">
    <name type="scientific">Alsobacter metallidurans</name>
    <dbReference type="NCBI Taxonomy" id="340221"/>
    <lineage>
        <taxon>Bacteria</taxon>
        <taxon>Pseudomonadati</taxon>
        <taxon>Pseudomonadota</taxon>
        <taxon>Alphaproteobacteria</taxon>
        <taxon>Hyphomicrobiales</taxon>
        <taxon>Alsobacteraceae</taxon>
        <taxon>Alsobacter</taxon>
    </lineage>
</organism>
<dbReference type="InterPro" id="IPR038255">
    <property type="entry name" value="PBS_linker_sf"/>
</dbReference>
<evidence type="ECO:0000259" key="2">
    <source>
        <dbReference type="Pfam" id="PF13946"/>
    </source>
</evidence>
<proteinExistence type="predicted"/>
<dbReference type="EMBL" id="BMES01000001">
    <property type="protein sequence ID" value="GGH13274.1"/>
    <property type="molecule type" value="Genomic_DNA"/>
</dbReference>
<keyword evidence="1" id="KW-0732">Signal</keyword>
<keyword evidence="4" id="KW-1185">Reference proteome</keyword>
<name>A0A917MG79_9HYPH</name>
<accession>A0A917MG79</accession>
<comment type="caution">
    <text evidence="3">The sequence shown here is derived from an EMBL/GenBank/DDBJ whole genome shotgun (WGS) entry which is preliminary data.</text>
</comment>
<protein>
    <recommendedName>
        <fullName evidence="2">DUF4214 domain-containing protein</fullName>
    </recommendedName>
</protein>
<dbReference type="InterPro" id="IPR017853">
    <property type="entry name" value="GH"/>
</dbReference>
<dbReference type="Pfam" id="PF13946">
    <property type="entry name" value="DUF4214"/>
    <property type="match status" value="2"/>
</dbReference>
<reference evidence="3" key="1">
    <citation type="journal article" date="2014" name="Int. J. Syst. Evol. Microbiol.">
        <title>Complete genome sequence of Corynebacterium casei LMG S-19264T (=DSM 44701T), isolated from a smear-ripened cheese.</title>
        <authorList>
            <consortium name="US DOE Joint Genome Institute (JGI-PGF)"/>
            <person name="Walter F."/>
            <person name="Albersmeier A."/>
            <person name="Kalinowski J."/>
            <person name="Ruckert C."/>
        </authorList>
    </citation>
    <scope>NUCLEOTIDE SEQUENCE</scope>
    <source>
        <strain evidence="3">CGMCC 1.12214</strain>
    </source>
</reference>